<keyword evidence="3" id="KW-1185">Reference proteome</keyword>
<dbReference type="InterPro" id="IPR027443">
    <property type="entry name" value="IPNS-like_sf"/>
</dbReference>
<accession>A0ABP8B7R3</accession>
<dbReference type="Pfam" id="PF05118">
    <property type="entry name" value="Asp_Arg_Hydrox"/>
    <property type="match status" value="1"/>
</dbReference>
<organism evidence="2 3">
    <name type="scientific">Pedobacter jeongneungensis</name>
    <dbReference type="NCBI Taxonomy" id="947309"/>
    <lineage>
        <taxon>Bacteria</taxon>
        <taxon>Pseudomonadati</taxon>
        <taxon>Bacteroidota</taxon>
        <taxon>Sphingobacteriia</taxon>
        <taxon>Sphingobacteriales</taxon>
        <taxon>Sphingobacteriaceae</taxon>
        <taxon>Pedobacter</taxon>
    </lineage>
</organism>
<dbReference type="InterPro" id="IPR007803">
    <property type="entry name" value="Asp/Arg/Pro-Hydrxlase"/>
</dbReference>
<dbReference type="SUPFAM" id="SSF51197">
    <property type="entry name" value="Clavaminate synthase-like"/>
    <property type="match status" value="1"/>
</dbReference>
<dbReference type="EMBL" id="BAABBY010000002">
    <property type="protein sequence ID" value="GAA4200175.1"/>
    <property type="molecule type" value="Genomic_DNA"/>
</dbReference>
<evidence type="ECO:0000259" key="1">
    <source>
        <dbReference type="Pfam" id="PF05118"/>
    </source>
</evidence>
<protein>
    <submittedName>
        <fullName evidence="2">Aspartyl/asparaginyl beta-hydroxylase domain-containing protein</fullName>
    </submittedName>
</protein>
<evidence type="ECO:0000313" key="3">
    <source>
        <dbReference type="Proteomes" id="UP001501772"/>
    </source>
</evidence>
<dbReference type="Gene3D" id="2.60.120.330">
    <property type="entry name" value="B-lactam Antibiotic, Isopenicillin N Synthase, Chain"/>
    <property type="match status" value="1"/>
</dbReference>
<proteinExistence type="predicted"/>
<name>A0ABP8B7R3_9SPHI</name>
<sequence length="205" mass="23513">MALNWKEHFNKKDYNGIWQSISLQSASGKEDDIFANYDVDGYKETALLKKLPYIKSILNSWHCPKESIRLLALHPGAEIKPHRDRGCNYVNGVCRIHIPIQTNDGVQFKVGDEYLVLNEGTSWYINFDETHAIINNGQSVRVHLVIDALRNSWTDALFTAHGYDMAAEQKEQQMDRESTLKVIAELERLNTPASKQLIEDLKKKI</sequence>
<dbReference type="Proteomes" id="UP001501772">
    <property type="component" value="Unassembled WGS sequence"/>
</dbReference>
<reference evidence="3" key="1">
    <citation type="journal article" date="2019" name="Int. J. Syst. Evol. Microbiol.">
        <title>The Global Catalogue of Microorganisms (GCM) 10K type strain sequencing project: providing services to taxonomists for standard genome sequencing and annotation.</title>
        <authorList>
            <consortium name="The Broad Institute Genomics Platform"/>
            <consortium name="The Broad Institute Genome Sequencing Center for Infectious Disease"/>
            <person name="Wu L."/>
            <person name="Ma J."/>
        </authorList>
    </citation>
    <scope>NUCLEOTIDE SEQUENCE [LARGE SCALE GENOMIC DNA]</scope>
    <source>
        <strain evidence="3">JCM 17626</strain>
    </source>
</reference>
<comment type="caution">
    <text evidence="2">The sequence shown here is derived from an EMBL/GenBank/DDBJ whole genome shotgun (WGS) entry which is preliminary data.</text>
</comment>
<feature type="domain" description="Aspartyl/asparaginy/proline hydroxylase" evidence="1">
    <location>
        <begin position="9"/>
        <end position="150"/>
    </location>
</feature>
<evidence type="ECO:0000313" key="2">
    <source>
        <dbReference type="EMBL" id="GAA4200175.1"/>
    </source>
</evidence>
<gene>
    <name evidence="2" type="ORF">GCM10022289_11650</name>
</gene>